<dbReference type="PANTHER" id="PTHR10615">
    <property type="entry name" value="HISTONE ACETYLTRANSFERASE"/>
    <property type="match status" value="1"/>
</dbReference>
<evidence type="ECO:0000256" key="5">
    <source>
        <dbReference type="ARBA" id="ARBA00022990"/>
    </source>
</evidence>
<name>A0A0D2U8D7_CAPO3</name>
<dbReference type="Gene3D" id="3.40.630.30">
    <property type="match status" value="1"/>
</dbReference>
<evidence type="ECO:0000256" key="8">
    <source>
        <dbReference type="RuleBase" id="RU361211"/>
    </source>
</evidence>
<dbReference type="GO" id="GO:0046972">
    <property type="term" value="F:histone H4K16 acetyltransferase activity"/>
    <property type="evidence" value="ECO:0007669"/>
    <property type="project" value="TreeGrafter"/>
</dbReference>
<dbReference type="InParanoid" id="A0A0D2U8D7"/>
<dbReference type="FunFam" id="3.30.60.60:FF:000001">
    <property type="entry name" value="Histone acetyltransferase"/>
    <property type="match status" value="1"/>
</dbReference>
<evidence type="ECO:0000313" key="12">
    <source>
        <dbReference type="Proteomes" id="UP000008743"/>
    </source>
</evidence>
<feature type="domain" description="MYST-type HAT" evidence="10">
    <location>
        <begin position="179"/>
        <end position="455"/>
    </location>
</feature>
<keyword evidence="5" id="KW-0007">Acetylation</keyword>
<reference evidence="12" key="1">
    <citation type="submission" date="2011-02" db="EMBL/GenBank/DDBJ databases">
        <title>The Genome Sequence of Capsaspora owczarzaki ATCC 30864.</title>
        <authorList>
            <person name="Russ C."/>
            <person name="Cuomo C."/>
            <person name="Burger G."/>
            <person name="Gray M.W."/>
            <person name="Holland P.W.H."/>
            <person name="King N."/>
            <person name="Lang F.B.F."/>
            <person name="Roger A.J."/>
            <person name="Ruiz-Trillo I."/>
            <person name="Young S.K."/>
            <person name="Zeng Q."/>
            <person name="Gargeya S."/>
            <person name="Alvarado L."/>
            <person name="Berlin A."/>
            <person name="Chapman S.B."/>
            <person name="Chen Z."/>
            <person name="Freedman E."/>
            <person name="Gellesch M."/>
            <person name="Goldberg J."/>
            <person name="Griggs A."/>
            <person name="Gujja S."/>
            <person name="Heilman E."/>
            <person name="Heiman D."/>
            <person name="Howarth C."/>
            <person name="Mehta T."/>
            <person name="Neiman D."/>
            <person name="Pearson M."/>
            <person name="Roberts A."/>
            <person name="Saif S."/>
            <person name="Shea T."/>
            <person name="Shenoy N."/>
            <person name="Sisk P."/>
            <person name="Stolte C."/>
            <person name="Sykes S."/>
            <person name="White J."/>
            <person name="Yandava C."/>
            <person name="Haas B."/>
            <person name="Nusbaum C."/>
            <person name="Birren B."/>
        </authorList>
    </citation>
    <scope>NUCLEOTIDE SEQUENCE</scope>
    <source>
        <strain evidence="12">ATCC 30864</strain>
    </source>
</reference>
<dbReference type="InterPro" id="IPR025995">
    <property type="entry name" value="Tudor-knot"/>
</dbReference>
<dbReference type="CDD" id="cd04301">
    <property type="entry name" value="NAT_SF"/>
    <property type="match status" value="1"/>
</dbReference>
<dbReference type="InterPro" id="IPR036388">
    <property type="entry name" value="WH-like_DNA-bd_sf"/>
</dbReference>
<dbReference type="GO" id="GO:0006355">
    <property type="term" value="P:regulation of DNA-templated transcription"/>
    <property type="evidence" value="ECO:0007669"/>
    <property type="project" value="InterPro"/>
</dbReference>
<protein>
    <recommendedName>
        <fullName evidence="3 8">Histone acetyltransferase</fullName>
        <ecNumber evidence="3 8">2.3.1.48</ecNumber>
    </recommendedName>
</protein>
<dbReference type="Gene3D" id="3.30.60.60">
    <property type="entry name" value="N-acetyl transferase-like"/>
    <property type="match status" value="1"/>
</dbReference>
<evidence type="ECO:0000259" key="10">
    <source>
        <dbReference type="PROSITE" id="PS51726"/>
    </source>
</evidence>
<dbReference type="eggNOG" id="KOG2747">
    <property type="taxonomic scope" value="Eukaryota"/>
</dbReference>
<evidence type="ECO:0000256" key="2">
    <source>
        <dbReference type="ARBA" id="ARBA00010107"/>
    </source>
</evidence>
<dbReference type="PROSITE" id="PS51726">
    <property type="entry name" value="MYST_HAT"/>
    <property type="match status" value="1"/>
</dbReference>
<dbReference type="GO" id="GO:0044545">
    <property type="term" value="C:NSL complex"/>
    <property type="evidence" value="ECO:0007669"/>
    <property type="project" value="TreeGrafter"/>
</dbReference>
<evidence type="ECO:0000256" key="3">
    <source>
        <dbReference type="ARBA" id="ARBA00013184"/>
    </source>
</evidence>
<keyword evidence="6 8" id="KW-0539">Nucleus</keyword>
<dbReference type="PhylomeDB" id="A0A0D2U8D7"/>
<dbReference type="Gene3D" id="1.10.10.10">
    <property type="entry name" value="Winged helix-like DNA-binding domain superfamily/Winged helix DNA-binding domain"/>
    <property type="match status" value="1"/>
</dbReference>
<keyword evidence="4 11" id="KW-0808">Transferase</keyword>
<feature type="compositionally biased region" description="Low complexity" evidence="9">
    <location>
        <begin position="1"/>
        <end position="20"/>
    </location>
</feature>
<dbReference type="GO" id="GO:0005634">
    <property type="term" value="C:nucleus"/>
    <property type="evidence" value="ECO:0007669"/>
    <property type="project" value="UniProtKB-SubCell"/>
</dbReference>
<dbReference type="EC" id="2.3.1.48" evidence="3 8"/>
<feature type="active site" description="Proton donor/acceptor" evidence="7">
    <location>
        <position position="358"/>
    </location>
</feature>
<feature type="region of interest" description="Disordered" evidence="9">
    <location>
        <begin position="1"/>
        <end position="28"/>
    </location>
</feature>
<dbReference type="InterPro" id="IPR016181">
    <property type="entry name" value="Acyl_CoA_acyltransferase"/>
</dbReference>
<dbReference type="InterPro" id="IPR040706">
    <property type="entry name" value="Zf-MYST"/>
</dbReference>
<gene>
    <name evidence="11" type="ORF">CAOG_002505</name>
</gene>
<dbReference type="Gene3D" id="2.30.30.140">
    <property type="match status" value="1"/>
</dbReference>
<dbReference type="InterPro" id="IPR016197">
    <property type="entry name" value="Chromo-like_dom_sf"/>
</dbReference>
<sequence length="462" mass="52299">MDTSGSPFSSSSGDNAPSAATPGTAVPFPLSTGARLQARWQDGTWHRAEIIETRPTLGDYYVHYIDFNRRLDEWVSPDRLDFATVESAEAAASTPNELAGTGLERSAIIASSAAIAMTGGSSAMVTVSAAGTTIPAIAPERKMTRNMRKRFNEENHIPKALEEMDPTTRALEREYEEVTKVKFINKIHIGSYEVDTWYFSPYPDDYGKVDKLYICEWCLKYMKYARTLAKHQSECKCREPPGKQIYQFKTNSVFELDGKVSKIYCQNLCLLAKLFLDHKTLYFDVEPFLFYILTEDDEEGRHVVGYFSKASLEKISPEGNNVACILTLPPFQRKGYGKLLIEFSYELSKMEKKVGSPEKPLSDLGNLGYRSYWAFILLSKLKEHKGMLSIKELSRLTSITHDDIITTLQSLGLVRYWKGQHIISVSLRVIEEHFKSPHLKPPPLRVEPSCFRWTPPELSKDG</sequence>
<evidence type="ECO:0000256" key="9">
    <source>
        <dbReference type="SAM" id="MobiDB-lite"/>
    </source>
</evidence>
<evidence type="ECO:0000313" key="11">
    <source>
        <dbReference type="EMBL" id="KJE91361.1"/>
    </source>
</evidence>
<dbReference type="STRING" id="595528.A0A0D2U8D7"/>
<dbReference type="Pfam" id="PF17772">
    <property type="entry name" value="zf-MYST"/>
    <property type="match status" value="1"/>
</dbReference>
<proteinExistence type="inferred from homology"/>
<dbReference type="Pfam" id="PF01853">
    <property type="entry name" value="MOZ_SAS"/>
    <property type="match status" value="1"/>
</dbReference>
<comment type="similarity">
    <text evidence="2 8">Belongs to the MYST (SAS/MOZ) family.</text>
</comment>
<dbReference type="FunFam" id="3.40.630.30:FF:000002">
    <property type="entry name" value="Histone acetyltransferase"/>
    <property type="match status" value="1"/>
</dbReference>
<evidence type="ECO:0000256" key="1">
    <source>
        <dbReference type="ARBA" id="ARBA00004123"/>
    </source>
</evidence>
<dbReference type="AlphaFoldDB" id="A0A0D2U8D7"/>
<evidence type="ECO:0000256" key="4">
    <source>
        <dbReference type="ARBA" id="ARBA00022679"/>
    </source>
</evidence>
<dbReference type="EMBL" id="KE346362">
    <property type="protein sequence ID" value="KJE91361.1"/>
    <property type="molecule type" value="Genomic_DNA"/>
</dbReference>
<dbReference type="SUPFAM" id="SSF54160">
    <property type="entry name" value="Chromo domain-like"/>
    <property type="match status" value="1"/>
</dbReference>
<dbReference type="OrthoDB" id="787137at2759"/>
<dbReference type="PANTHER" id="PTHR10615:SF82">
    <property type="entry name" value="HISTONE ACETYLTRANSFERASE KAT8"/>
    <property type="match status" value="1"/>
</dbReference>
<accession>A0A0D2U8D7</accession>
<evidence type="ECO:0000256" key="6">
    <source>
        <dbReference type="ARBA" id="ARBA00023242"/>
    </source>
</evidence>
<comment type="catalytic activity">
    <reaction evidence="8">
        <text>L-lysyl-[protein] + acetyl-CoA = N(6)-acetyl-L-lysyl-[protein] + CoA + H(+)</text>
        <dbReference type="Rhea" id="RHEA:45948"/>
        <dbReference type="Rhea" id="RHEA-COMP:9752"/>
        <dbReference type="Rhea" id="RHEA-COMP:10731"/>
        <dbReference type="ChEBI" id="CHEBI:15378"/>
        <dbReference type="ChEBI" id="CHEBI:29969"/>
        <dbReference type="ChEBI" id="CHEBI:57287"/>
        <dbReference type="ChEBI" id="CHEBI:57288"/>
        <dbReference type="ChEBI" id="CHEBI:61930"/>
        <dbReference type="EC" id="2.3.1.48"/>
    </reaction>
</comment>
<dbReference type="GO" id="GO:0035267">
    <property type="term" value="C:NuA4 histone acetyltransferase complex"/>
    <property type="evidence" value="ECO:0007669"/>
    <property type="project" value="TreeGrafter"/>
</dbReference>
<dbReference type="InterPro" id="IPR050603">
    <property type="entry name" value="MYST_HAT"/>
</dbReference>
<organism evidence="11 12">
    <name type="scientific">Capsaspora owczarzaki (strain ATCC 30864)</name>
    <dbReference type="NCBI Taxonomy" id="595528"/>
    <lineage>
        <taxon>Eukaryota</taxon>
        <taxon>Filasterea</taxon>
        <taxon>Capsaspora</taxon>
    </lineage>
</organism>
<dbReference type="Proteomes" id="UP000008743">
    <property type="component" value="Unassembled WGS sequence"/>
</dbReference>
<dbReference type="FunFam" id="1.10.10.10:FF:000022">
    <property type="entry name" value="Histone acetyltransferase"/>
    <property type="match status" value="1"/>
</dbReference>
<evidence type="ECO:0000256" key="7">
    <source>
        <dbReference type="PIRSR" id="PIRSR602717-51"/>
    </source>
</evidence>
<dbReference type="Pfam" id="PF11717">
    <property type="entry name" value="Tudor-knot"/>
    <property type="match status" value="1"/>
</dbReference>
<keyword evidence="12" id="KW-1185">Reference proteome</keyword>
<dbReference type="InterPro" id="IPR002717">
    <property type="entry name" value="HAT_MYST-type"/>
</dbReference>
<dbReference type="SUPFAM" id="SSF55729">
    <property type="entry name" value="Acyl-CoA N-acyltransferases (Nat)"/>
    <property type="match status" value="1"/>
</dbReference>
<comment type="subcellular location">
    <subcellularLocation>
        <location evidence="1 8">Nucleus</location>
    </subcellularLocation>
</comment>